<evidence type="ECO:0008006" key="4">
    <source>
        <dbReference type="Google" id="ProtNLM"/>
    </source>
</evidence>
<dbReference type="SUPFAM" id="SSF52833">
    <property type="entry name" value="Thioredoxin-like"/>
    <property type="match status" value="1"/>
</dbReference>
<protein>
    <recommendedName>
        <fullName evidence="4">DSBA-like thioredoxin domain-containing protein</fullName>
    </recommendedName>
</protein>
<name>A0A368G987_ANCCA</name>
<dbReference type="PANTHER" id="PTHR42943">
    <property type="entry name" value="GLUTATHIONE S-TRANSFERASE KAPPA"/>
    <property type="match status" value="1"/>
</dbReference>
<evidence type="ECO:0000313" key="3">
    <source>
        <dbReference type="Proteomes" id="UP000252519"/>
    </source>
</evidence>
<dbReference type="GO" id="GO:0004364">
    <property type="term" value="F:glutathione transferase activity"/>
    <property type="evidence" value="ECO:0007669"/>
    <property type="project" value="TreeGrafter"/>
</dbReference>
<gene>
    <name evidence="2" type="ORF">ANCCAN_14473</name>
</gene>
<dbReference type="AlphaFoldDB" id="A0A368G987"/>
<accession>A0A368G987</accession>
<proteinExistence type="predicted"/>
<reference evidence="2 3" key="1">
    <citation type="submission" date="2014-10" db="EMBL/GenBank/DDBJ databases">
        <title>Draft genome of the hookworm Ancylostoma caninum.</title>
        <authorList>
            <person name="Mitreva M."/>
        </authorList>
    </citation>
    <scope>NUCLEOTIDE SEQUENCE [LARGE SCALE GENOMIC DNA]</scope>
    <source>
        <strain evidence="2 3">Baltimore</strain>
    </source>
</reference>
<dbReference type="Gene3D" id="3.40.30.10">
    <property type="entry name" value="Glutaredoxin"/>
    <property type="match status" value="1"/>
</dbReference>
<dbReference type="GO" id="GO:0005777">
    <property type="term" value="C:peroxisome"/>
    <property type="evidence" value="ECO:0007669"/>
    <property type="project" value="TreeGrafter"/>
</dbReference>
<evidence type="ECO:0000256" key="1">
    <source>
        <dbReference type="SAM" id="MobiDB-lite"/>
    </source>
</evidence>
<keyword evidence="3" id="KW-1185">Reference proteome</keyword>
<dbReference type="EMBL" id="JOJR01000330">
    <property type="protein sequence ID" value="RCN39575.1"/>
    <property type="molecule type" value="Genomic_DNA"/>
</dbReference>
<dbReference type="STRING" id="29170.A0A368G987"/>
<dbReference type="GO" id="GO:0006749">
    <property type="term" value="P:glutathione metabolic process"/>
    <property type="evidence" value="ECO:0007669"/>
    <property type="project" value="TreeGrafter"/>
</dbReference>
<dbReference type="GO" id="GO:0004602">
    <property type="term" value="F:glutathione peroxidase activity"/>
    <property type="evidence" value="ECO:0007669"/>
    <property type="project" value="TreeGrafter"/>
</dbReference>
<dbReference type="GO" id="GO:0005739">
    <property type="term" value="C:mitochondrion"/>
    <property type="evidence" value="ECO:0007669"/>
    <property type="project" value="TreeGrafter"/>
</dbReference>
<feature type="region of interest" description="Disordered" evidence="1">
    <location>
        <begin position="57"/>
        <end position="82"/>
    </location>
</feature>
<sequence length="232" mass="26553">MTNLNWRMFFDIVCPNSWTSFKLLRSKKFKNIVGNIDFVPVCDVKLALIRTGERRRRTKRGHRVSKEENSADDDDESPSEPRLLGNTEYFNKQVFAEGDYLPPTEWKGTYSSALANGSIIPALFLCSIKQQLPEHFLRSVEVVGERIWDRRLPVYKGAHMSTCAREAGLTFLEAEEIVSRLSHVDSKEVLHRNSEEAVLLGANFAPLFVASNDDAIKFHNFHDFGEFLLKTE</sequence>
<dbReference type="OrthoDB" id="5831763at2759"/>
<dbReference type="Proteomes" id="UP000252519">
    <property type="component" value="Unassembled WGS sequence"/>
</dbReference>
<evidence type="ECO:0000313" key="2">
    <source>
        <dbReference type="EMBL" id="RCN39575.1"/>
    </source>
</evidence>
<comment type="caution">
    <text evidence="2">The sequence shown here is derived from an EMBL/GenBank/DDBJ whole genome shotgun (WGS) entry which is preliminary data.</text>
</comment>
<dbReference type="PANTHER" id="PTHR42943:SF1">
    <property type="entry name" value="DSBA DOMAIN-CONTAINING PROTEIN"/>
    <property type="match status" value="1"/>
</dbReference>
<dbReference type="InterPro" id="IPR036249">
    <property type="entry name" value="Thioredoxin-like_sf"/>
</dbReference>
<organism evidence="2 3">
    <name type="scientific">Ancylostoma caninum</name>
    <name type="common">Dog hookworm</name>
    <dbReference type="NCBI Taxonomy" id="29170"/>
    <lineage>
        <taxon>Eukaryota</taxon>
        <taxon>Metazoa</taxon>
        <taxon>Ecdysozoa</taxon>
        <taxon>Nematoda</taxon>
        <taxon>Chromadorea</taxon>
        <taxon>Rhabditida</taxon>
        <taxon>Rhabditina</taxon>
        <taxon>Rhabditomorpha</taxon>
        <taxon>Strongyloidea</taxon>
        <taxon>Ancylostomatidae</taxon>
        <taxon>Ancylostomatinae</taxon>
        <taxon>Ancylostoma</taxon>
    </lineage>
</organism>
<dbReference type="InterPro" id="IPR051924">
    <property type="entry name" value="GST_Kappa/NadH"/>
</dbReference>